<evidence type="ECO:0000256" key="12">
    <source>
        <dbReference type="ARBA" id="ARBA00023136"/>
    </source>
</evidence>
<dbReference type="RefSeq" id="WP_160604501.1">
    <property type="nucleotide sequence ID" value="NZ_WTYX01000001.1"/>
</dbReference>
<feature type="transmembrane region" description="Helical" evidence="13">
    <location>
        <begin position="189"/>
        <end position="207"/>
    </location>
</feature>
<dbReference type="InterPro" id="IPR008915">
    <property type="entry name" value="Peptidase_M50"/>
</dbReference>
<comment type="similarity">
    <text evidence="3">Belongs to the peptidase M50B family.</text>
</comment>
<dbReference type="GO" id="GO:0005886">
    <property type="term" value="C:plasma membrane"/>
    <property type="evidence" value="ECO:0007669"/>
    <property type="project" value="UniProtKB-SubCell"/>
</dbReference>
<sequence length="239" mass="25781">MDTLTLILLLAPALVIAIVFHEVAHGRVALMLGDPTAKERNRLSFNPIRHVDPVGTLLVPGMLAVMGAPVFGWAKPVPVIKQRLNNPRFGMMAVAAAGPGMNIALALFGALALGFALPVGAQMIVGDTGMPMIADAANAFAPIASALYYFVLINVFLAVFNMLPIPPFDGSHIVEGALPRCWVGYYAKLRPYGMLLFFGLVAITWFAPNLRVLERTIGVPAFWLLEKYLAIAEWTATLL</sequence>
<keyword evidence="11" id="KW-0482">Metalloprotease</keyword>
<feature type="transmembrane region" description="Helical" evidence="13">
    <location>
        <begin position="57"/>
        <end position="74"/>
    </location>
</feature>
<evidence type="ECO:0000256" key="8">
    <source>
        <dbReference type="ARBA" id="ARBA00022801"/>
    </source>
</evidence>
<keyword evidence="5 15" id="KW-0645">Protease</keyword>
<dbReference type="EMBL" id="WTYX01000001">
    <property type="protein sequence ID" value="MXO90923.1"/>
    <property type="molecule type" value="Genomic_DNA"/>
</dbReference>
<dbReference type="PANTHER" id="PTHR35864:SF1">
    <property type="entry name" value="ZINC METALLOPROTEASE YWHC-RELATED"/>
    <property type="match status" value="1"/>
</dbReference>
<evidence type="ECO:0000259" key="14">
    <source>
        <dbReference type="Pfam" id="PF02163"/>
    </source>
</evidence>
<dbReference type="AlphaFoldDB" id="A0A844ZSR3"/>
<evidence type="ECO:0000256" key="3">
    <source>
        <dbReference type="ARBA" id="ARBA00007931"/>
    </source>
</evidence>
<proteinExistence type="inferred from homology"/>
<evidence type="ECO:0000256" key="4">
    <source>
        <dbReference type="ARBA" id="ARBA00022475"/>
    </source>
</evidence>
<evidence type="ECO:0000313" key="16">
    <source>
        <dbReference type="Proteomes" id="UP000442714"/>
    </source>
</evidence>
<keyword evidence="7" id="KW-0479">Metal-binding</keyword>
<protein>
    <submittedName>
        <fullName evidence="15">Site-2 protease family protein</fullName>
    </submittedName>
</protein>
<accession>A0A844ZSR3</accession>
<dbReference type="GO" id="GO:0006508">
    <property type="term" value="P:proteolysis"/>
    <property type="evidence" value="ECO:0007669"/>
    <property type="project" value="UniProtKB-KW"/>
</dbReference>
<evidence type="ECO:0000256" key="6">
    <source>
        <dbReference type="ARBA" id="ARBA00022692"/>
    </source>
</evidence>
<dbReference type="GO" id="GO:0046872">
    <property type="term" value="F:metal ion binding"/>
    <property type="evidence" value="ECO:0007669"/>
    <property type="project" value="UniProtKB-KW"/>
</dbReference>
<keyword evidence="16" id="KW-1185">Reference proteome</keyword>
<keyword evidence="9" id="KW-0862">Zinc</keyword>
<dbReference type="Proteomes" id="UP000442714">
    <property type="component" value="Unassembled WGS sequence"/>
</dbReference>
<keyword evidence="12 13" id="KW-0472">Membrane</keyword>
<dbReference type="InterPro" id="IPR044537">
    <property type="entry name" value="Rip2-like"/>
</dbReference>
<evidence type="ECO:0000256" key="2">
    <source>
        <dbReference type="ARBA" id="ARBA00004651"/>
    </source>
</evidence>
<dbReference type="CDD" id="cd06158">
    <property type="entry name" value="S2P-M50_like_1"/>
    <property type="match status" value="1"/>
</dbReference>
<comment type="caution">
    <text evidence="15">The sequence shown here is derived from an EMBL/GenBank/DDBJ whole genome shotgun (WGS) entry which is preliminary data.</text>
</comment>
<dbReference type="GO" id="GO:0008237">
    <property type="term" value="F:metallopeptidase activity"/>
    <property type="evidence" value="ECO:0007669"/>
    <property type="project" value="UniProtKB-KW"/>
</dbReference>
<evidence type="ECO:0000256" key="1">
    <source>
        <dbReference type="ARBA" id="ARBA00001947"/>
    </source>
</evidence>
<dbReference type="Pfam" id="PF02163">
    <property type="entry name" value="Peptidase_M50"/>
    <property type="match status" value="1"/>
</dbReference>
<comment type="subcellular location">
    <subcellularLocation>
        <location evidence="2">Cell membrane</location>
        <topology evidence="2">Multi-pass membrane protein</topology>
    </subcellularLocation>
</comment>
<evidence type="ECO:0000256" key="7">
    <source>
        <dbReference type="ARBA" id="ARBA00022723"/>
    </source>
</evidence>
<dbReference type="OrthoDB" id="9800627at2"/>
<evidence type="ECO:0000256" key="5">
    <source>
        <dbReference type="ARBA" id="ARBA00022670"/>
    </source>
</evidence>
<feature type="transmembrane region" description="Helical" evidence="13">
    <location>
        <begin position="94"/>
        <end position="119"/>
    </location>
</feature>
<evidence type="ECO:0000256" key="13">
    <source>
        <dbReference type="SAM" id="Phobius"/>
    </source>
</evidence>
<evidence type="ECO:0000313" key="15">
    <source>
        <dbReference type="EMBL" id="MXO90923.1"/>
    </source>
</evidence>
<comment type="cofactor">
    <cofactor evidence="1">
        <name>Zn(2+)</name>
        <dbReference type="ChEBI" id="CHEBI:29105"/>
    </cofactor>
</comment>
<feature type="domain" description="Peptidase M50" evidence="14">
    <location>
        <begin position="13"/>
        <end position="179"/>
    </location>
</feature>
<keyword evidence="10 13" id="KW-1133">Transmembrane helix</keyword>
<dbReference type="InterPro" id="IPR052348">
    <property type="entry name" value="Metallopeptidase_M50B"/>
</dbReference>
<dbReference type="PANTHER" id="PTHR35864">
    <property type="entry name" value="ZINC METALLOPROTEASE MJ0611-RELATED"/>
    <property type="match status" value="1"/>
</dbReference>
<evidence type="ECO:0000256" key="9">
    <source>
        <dbReference type="ARBA" id="ARBA00022833"/>
    </source>
</evidence>
<keyword evidence="6 13" id="KW-0812">Transmembrane</keyword>
<name>A0A844ZSR3_9SPHN</name>
<evidence type="ECO:0000256" key="10">
    <source>
        <dbReference type="ARBA" id="ARBA00022989"/>
    </source>
</evidence>
<feature type="transmembrane region" description="Helical" evidence="13">
    <location>
        <begin position="139"/>
        <end position="163"/>
    </location>
</feature>
<keyword evidence="8" id="KW-0378">Hydrolase</keyword>
<gene>
    <name evidence="15" type="ORF">GRI41_08830</name>
</gene>
<keyword evidence="4" id="KW-1003">Cell membrane</keyword>
<evidence type="ECO:0000256" key="11">
    <source>
        <dbReference type="ARBA" id="ARBA00023049"/>
    </source>
</evidence>
<organism evidence="15 16">
    <name type="scientific">Pontixanthobacter aquaemixtae</name>
    <dbReference type="NCBI Taxonomy" id="1958940"/>
    <lineage>
        <taxon>Bacteria</taxon>
        <taxon>Pseudomonadati</taxon>
        <taxon>Pseudomonadota</taxon>
        <taxon>Alphaproteobacteria</taxon>
        <taxon>Sphingomonadales</taxon>
        <taxon>Erythrobacteraceae</taxon>
        <taxon>Pontixanthobacter</taxon>
    </lineage>
</organism>
<reference evidence="15 16" key="1">
    <citation type="submission" date="2019-12" db="EMBL/GenBank/DDBJ databases">
        <title>Genomic-based taxomic classification of the family Erythrobacteraceae.</title>
        <authorList>
            <person name="Xu L."/>
        </authorList>
    </citation>
    <scope>NUCLEOTIDE SEQUENCE [LARGE SCALE GENOMIC DNA]</scope>
    <source>
        <strain evidence="15 16">KCTC 52763</strain>
    </source>
</reference>